<dbReference type="PANTHER" id="PTHR13504:SF38">
    <property type="entry name" value="FIDO DOMAIN-CONTAINING PROTEIN"/>
    <property type="match status" value="1"/>
</dbReference>
<dbReference type="Proteomes" id="UP001501207">
    <property type="component" value="Unassembled WGS sequence"/>
</dbReference>
<dbReference type="InterPro" id="IPR025758">
    <property type="entry name" value="Fic/DOC_N"/>
</dbReference>
<dbReference type="EMBL" id="BAABFN010000006">
    <property type="protein sequence ID" value="GAA4315020.1"/>
    <property type="molecule type" value="Genomic_DNA"/>
</dbReference>
<dbReference type="InterPro" id="IPR040198">
    <property type="entry name" value="Fido_containing"/>
</dbReference>
<reference evidence="3" key="1">
    <citation type="journal article" date="2019" name="Int. J. Syst. Evol. Microbiol.">
        <title>The Global Catalogue of Microorganisms (GCM) 10K type strain sequencing project: providing services to taxonomists for standard genome sequencing and annotation.</title>
        <authorList>
            <consortium name="The Broad Institute Genomics Platform"/>
            <consortium name="The Broad Institute Genome Sequencing Center for Infectious Disease"/>
            <person name="Wu L."/>
            <person name="Ma J."/>
        </authorList>
    </citation>
    <scope>NUCLEOTIDE SEQUENCE [LARGE SCALE GENOMIC DNA]</scope>
    <source>
        <strain evidence="3">JCM 17664</strain>
    </source>
</reference>
<comment type="caution">
    <text evidence="2">The sequence shown here is derived from an EMBL/GenBank/DDBJ whole genome shotgun (WGS) entry which is preliminary data.</text>
</comment>
<dbReference type="Pfam" id="PF13784">
    <property type="entry name" value="Fic_N"/>
    <property type="match status" value="1"/>
</dbReference>
<organism evidence="2 3">
    <name type="scientific">Compostibacter hankyongensis</name>
    <dbReference type="NCBI Taxonomy" id="1007089"/>
    <lineage>
        <taxon>Bacteria</taxon>
        <taxon>Pseudomonadati</taxon>
        <taxon>Bacteroidota</taxon>
        <taxon>Chitinophagia</taxon>
        <taxon>Chitinophagales</taxon>
        <taxon>Chitinophagaceae</taxon>
        <taxon>Compostibacter</taxon>
    </lineage>
</organism>
<sequence>MYSEYIPNIDLFISMHILKEATQSSKIEGTQTNLEEAIMKKEDLQPEQRSDWEEVHNYIDAINHAILRLQELPFSSRLIRLTHKILLQGVRGQHKMPGEFRTSQNWIGGATLSDATFIPPVHTSIQELMSDLEHFAHNEDQFFPDLLKIALIHYQFETIHPFLDGNGRIGRLMIALYLVEKGILKKPVLYLSDFFERNRQLYYDNLNNVRTKGDLKQWFKFFLVGIIETAKNGINTFDAILKLKKECELKIQTVGKHTPHLLKLMDNLYQAPIIDQQRIAFLTGVSRGTAYKLLNELTALDILKEITTGKRSKNFWFKDYVRLF</sequence>
<proteinExistence type="predicted"/>
<name>A0ABP8G184_9BACT</name>
<dbReference type="PROSITE" id="PS51459">
    <property type="entry name" value="FIDO"/>
    <property type="match status" value="1"/>
</dbReference>
<protein>
    <submittedName>
        <fullName evidence="2">Fic family protein</fullName>
    </submittedName>
</protein>
<gene>
    <name evidence="2" type="ORF">GCM10023143_26150</name>
</gene>
<dbReference type="InterPro" id="IPR003812">
    <property type="entry name" value="Fido"/>
</dbReference>
<dbReference type="Gene3D" id="1.10.3290.10">
    <property type="entry name" value="Fido-like domain"/>
    <property type="match status" value="1"/>
</dbReference>
<evidence type="ECO:0000313" key="3">
    <source>
        <dbReference type="Proteomes" id="UP001501207"/>
    </source>
</evidence>
<feature type="domain" description="Fido" evidence="1">
    <location>
        <begin position="74"/>
        <end position="224"/>
    </location>
</feature>
<accession>A0ABP8G184</accession>
<dbReference type="InterPro" id="IPR036597">
    <property type="entry name" value="Fido-like_dom_sf"/>
</dbReference>
<evidence type="ECO:0000313" key="2">
    <source>
        <dbReference type="EMBL" id="GAA4315020.1"/>
    </source>
</evidence>
<dbReference type="PANTHER" id="PTHR13504">
    <property type="entry name" value="FIDO DOMAIN-CONTAINING PROTEIN DDB_G0283145"/>
    <property type="match status" value="1"/>
</dbReference>
<dbReference type="SUPFAM" id="SSF140931">
    <property type="entry name" value="Fic-like"/>
    <property type="match status" value="1"/>
</dbReference>
<keyword evidence="3" id="KW-1185">Reference proteome</keyword>
<dbReference type="Pfam" id="PF02661">
    <property type="entry name" value="Fic"/>
    <property type="match status" value="1"/>
</dbReference>
<evidence type="ECO:0000259" key="1">
    <source>
        <dbReference type="PROSITE" id="PS51459"/>
    </source>
</evidence>